<dbReference type="InterPro" id="IPR003609">
    <property type="entry name" value="Pan_app"/>
</dbReference>
<protein>
    <recommendedName>
        <fullName evidence="3">Apple domain-containing protein</fullName>
    </recommendedName>
</protein>
<comment type="caution">
    <text evidence="4">The sequence shown here is derived from an EMBL/GenBank/DDBJ whole genome shotgun (WGS) entry which is preliminary data.</text>
</comment>
<evidence type="ECO:0000256" key="2">
    <source>
        <dbReference type="SAM" id="SignalP"/>
    </source>
</evidence>
<feature type="domain" description="Apple" evidence="3">
    <location>
        <begin position="215"/>
        <end position="289"/>
    </location>
</feature>
<feature type="domain" description="Apple" evidence="3">
    <location>
        <begin position="364"/>
        <end position="435"/>
    </location>
</feature>
<keyword evidence="2" id="KW-0732">Signal</keyword>
<dbReference type="AlphaFoldDB" id="A0A8H5IS20"/>
<name>A0A8H5IS20_9HYPO</name>
<accession>A0A8H5IS20</accession>
<reference evidence="4 5" key="1">
    <citation type="submission" date="2020-05" db="EMBL/GenBank/DDBJ databases">
        <title>Identification and distribution of gene clusters putatively required for synthesis of sphingolipid metabolism inhibitors in phylogenetically diverse species of the filamentous fungus Fusarium.</title>
        <authorList>
            <person name="Kim H.-S."/>
            <person name="Busman M."/>
            <person name="Brown D.W."/>
            <person name="Divon H."/>
            <person name="Uhlig S."/>
            <person name="Proctor R.H."/>
        </authorList>
    </citation>
    <scope>NUCLEOTIDE SEQUENCE [LARGE SCALE GENOMIC DNA]</scope>
    <source>
        <strain evidence="4 5">NRRL 53147</strain>
    </source>
</reference>
<feature type="signal peptide" evidence="2">
    <location>
        <begin position="1"/>
        <end position="19"/>
    </location>
</feature>
<dbReference type="Pfam" id="PF14295">
    <property type="entry name" value="PAN_4"/>
    <property type="match status" value="2"/>
</dbReference>
<evidence type="ECO:0000313" key="5">
    <source>
        <dbReference type="Proteomes" id="UP000522262"/>
    </source>
</evidence>
<evidence type="ECO:0000259" key="3">
    <source>
        <dbReference type="PROSITE" id="PS50948"/>
    </source>
</evidence>
<feature type="chain" id="PRO_5034937844" description="Apple domain-containing protein" evidence="2">
    <location>
        <begin position="20"/>
        <end position="444"/>
    </location>
</feature>
<keyword evidence="5" id="KW-1185">Reference proteome</keyword>
<dbReference type="Proteomes" id="UP000522262">
    <property type="component" value="Unassembled WGS sequence"/>
</dbReference>
<evidence type="ECO:0000256" key="1">
    <source>
        <dbReference type="SAM" id="MobiDB-lite"/>
    </source>
</evidence>
<dbReference type="Pfam" id="PF00024">
    <property type="entry name" value="PAN_1"/>
    <property type="match status" value="1"/>
</dbReference>
<feature type="region of interest" description="Disordered" evidence="1">
    <location>
        <begin position="300"/>
        <end position="330"/>
    </location>
</feature>
<proteinExistence type="predicted"/>
<organism evidence="4 5">
    <name type="scientific">Fusarium mexicanum</name>
    <dbReference type="NCBI Taxonomy" id="751941"/>
    <lineage>
        <taxon>Eukaryota</taxon>
        <taxon>Fungi</taxon>
        <taxon>Dikarya</taxon>
        <taxon>Ascomycota</taxon>
        <taxon>Pezizomycotina</taxon>
        <taxon>Sordariomycetes</taxon>
        <taxon>Hypocreomycetidae</taxon>
        <taxon>Hypocreales</taxon>
        <taxon>Nectriaceae</taxon>
        <taxon>Fusarium</taxon>
        <taxon>Fusarium fujikuroi species complex</taxon>
    </lineage>
</organism>
<gene>
    <name evidence="4" type="ORF">FMEXI_8145</name>
</gene>
<evidence type="ECO:0000313" key="4">
    <source>
        <dbReference type="EMBL" id="KAF5540993.1"/>
    </source>
</evidence>
<sequence>MIARNLLAALVGLAVGVQAGPCKPSSVTTTTGTASTDVTSITSIATSGEPTTTTTTEAATTTTSPGEYVCLKDPAPVGKGCNAQGGGQGDLQTMGNVNTLTLASCYKSCLDRPGCIAISLQPGSWCALWAGSFTGTSGGDSAWSWYDMDCFCDESSSTTSGLATGTTATEATNSELTTTFIELTSTTEAAPTTTTTTGVELTYSCPGGFPADSLCEIKFNHIGGSVGRIVGELTGEPAASLDNCVKACVANKDCDFFAYWPDQFCELWEGTYEPNESAAVPWKWYELSCFCVPGSEATTTEATTTEATTTEATTTEATTTEATTTEAMTTEATTTTEAVTTTTAAPGESCVNNERSPAPSDKVCNKDGYWSGTTMVSLGSPSGVKTMESCRAACHDTSGCAYFAVTPGLSCYIYGGDIESVSNDPTNYVWYDMDCFCDLDEPDY</sequence>
<dbReference type="EMBL" id="JAAOAM010000187">
    <property type="protein sequence ID" value="KAF5540993.1"/>
    <property type="molecule type" value="Genomic_DNA"/>
</dbReference>
<dbReference type="PROSITE" id="PS50948">
    <property type="entry name" value="PAN"/>
    <property type="match status" value="2"/>
</dbReference>